<feature type="compositionally biased region" description="Pro residues" evidence="6">
    <location>
        <begin position="380"/>
        <end position="390"/>
    </location>
</feature>
<reference evidence="8" key="2">
    <citation type="submission" date="2025-08" db="UniProtKB">
        <authorList>
            <consortium name="Ensembl"/>
        </authorList>
    </citation>
    <scope>IDENTIFICATION</scope>
</reference>
<reference evidence="8" key="1">
    <citation type="submission" date="2023-05" db="EMBL/GenBank/DDBJ databases">
        <title>High-quality long-read genome of Scophthalmus maximus.</title>
        <authorList>
            <person name="Lien S."/>
            <person name="Martinez P."/>
        </authorList>
    </citation>
    <scope>NUCLEOTIDE SEQUENCE [LARGE SCALE GENOMIC DNA]</scope>
</reference>
<dbReference type="PROSITE" id="PS50089">
    <property type="entry name" value="ZF_RING_2"/>
    <property type="match status" value="1"/>
</dbReference>
<keyword evidence="5" id="KW-0175">Coiled coil</keyword>
<evidence type="ECO:0000256" key="5">
    <source>
        <dbReference type="SAM" id="Coils"/>
    </source>
</evidence>
<organism evidence="8 9">
    <name type="scientific">Scophthalmus maximus</name>
    <name type="common">Turbot</name>
    <name type="synonym">Psetta maxima</name>
    <dbReference type="NCBI Taxonomy" id="52904"/>
    <lineage>
        <taxon>Eukaryota</taxon>
        <taxon>Metazoa</taxon>
        <taxon>Chordata</taxon>
        <taxon>Craniata</taxon>
        <taxon>Vertebrata</taxon>
        <taxon>Euteleostomi</taxon>
        <taxon>Actinopterygii</taxon>
        <taxon>Neopterygii</taxon>
        <taxon>Teleostei</taxon>
        <taxon>Neoteleostei</taxon>
        <taxon>Acanthomorphata</taxon>
        <taxon>Carangaria</taxon>
        <taxon>Pleuronectiformes</taxon>
        <taxon>Pleuronectoidei</taxon>
        <taxon>Scophthalmidae</taxon>
        <taxon>Scophthalmus</taxon>
    </lineage>
</organism>
<feature type="coiled-coil region" evidence="5">
    <location>
        <begin position="172"/>
        <end position="213"/>
    </location>
</feature>
<evidence type="ECO:0000256" key="4">
    <source>
        <dbReference type="PROSITE-ProRule" id="PRU00175"/>
    </source>
</evidence>
<dbReference type="Gene3D" id="3.30.40.10">
    <property type="entry name" value="Zinc/RING finger domain, C3HC4 (zinc finger)"/>
    <property type="match status" value="1"/>
</dbReference>
<evidence type="ECO:0000313" key="9">
    <source>
        <dbReference type="Proteomes" id="UP000694558"/>
    </source>
</evidence>
<dbReference type="AlphaFoldDB" id="A0A8D3BEB5"/>
<proteinExistence type="predicted"/>
<dbReference type="Proteomes" id="UP000694558">
    <property type="component" value="Chromosome 18"/>
</dbReference>
<dbReference type="Ensembl" id="ENSSMAT00000033243.2">
    <property type="protein sequence ID" value="ENSSMAP00000032833.2"/>
    <property type="gene ID" value="ENSSMAG00000020124.2"/>
</dbReference>
<evidence type="ECO:0000256" key="1">
    <source>
        <dbReference type="ARBA" id="ARBA00022723"/>
    </source>
</evidence>
<dbReference type="InterPro" id="IPR050143">
    <property type="entry name" value="TRIM/RBCC"/>
</dbReference>
<sequence length="480" mass="54348">MSGSWERLEEELLCPICLSVFTEPVQLPCSHSFCRACISSWVAGRAAVRCPECNRGYERAPPLQANVNLARFVERFNALSAERAAAEEPGPGGQGPPPAPRRCLSHSKKVHFSKCTCPPLFQVLLSACDCRSICISCSKWRRTVFLCRIRLLFVFSLQDMLLRQQDRLVGHLKDIDEQLTKLEANKTQMKDTVSELEERVRAQDQRMHRLQEVNQAETMQGLESTHFMYDRNHTQKVQQLIERRQETEKYLDSVQKFIKDRTPLDTKQYHLLMYRSGCHLIGAKPRLGLDGLNPDHLLSHLPTEEKNLQIVLENPLTEAPSLESAQSRFSSAVPQMGTRSGLQRRTYSVAFSGSSTEESFPSLKRFLPDQSHHSGTNYPPTSPVEVPPNKPCTTRREPMCKLITCCCSRAPAAHARPLYPASASFPSVTSLEFPAHAPWPASQPLQHFPVREQTEASQTTRRPRLLPAFKLFSTEKSRSK</sequence>
<dbReference type="InterPro" id="IPR001841">
    <property type="entry name" value="Znf_RING"/>
</dbReference>
<dbReference type="PROSITE" id="PS00518">
    <property type="entry name" value="ZF_RING_1"/>
    <property type="match status" value="1"/>
</dbReference>
<dbReference type="SUPFAM" id="SSF57850">
    <property type="entry name" value="RING/U-box"/>
    <property type="match status" value="1"/>
</dbReference>
<dbReference type="InterPro" id="IPR013083">
    <property type="entry name" value="Znf_RING/FYVE/PHD"/>
</dbReference>
<dbReference type="InterPro" id="IPR017907">
    <property type="entry name" value="Znf_RING_CS"/>
</dbReference>
<name>A0A8D3BEB5_SCOMX</name>
<evidence type="ECO:0000259" key="7">
    <source>
        <dbReference type="PROSITE" id="PS50089"/>
    </source>
</evidence>
<feature type="region of interest" description="Disordered" evidence="6">
    <location>
        <begin position="367"/>
        <end position="390"/>
    </location>
</feature>
<evidence type="ECO:0000313" key="8">
    <source>
        <dbReference type="Ensembl" id="ENSSMAP00000032833.2"/>
    </source>
</evidence>
<dbReference type="GO" id="GO:0008270">
    <property type="term" value="F:zinc ion binding"/>
    <property type="evidence" value="ECO:0007669"/>
    <property type="project" value="UniProtKB-KW"/>
</dbReference>
<keyword evidence="2 4" id="KW-0863">Zinc-finger</keyword>
<keyword evidence="1" id="KW-0479">Metal-binding</keyword>
<dbReference type="GeneTree" id="ENSGT00940000157919"/>
<dbReference type="Pfam" id="PF13445">
    <property type="entry name" value="zf-RING_UBOX"/>
    <property type="match status" value="1"/>
</dbReference>
<gene>
    <name evidence="8" type="primary">LOC118287011</name>
</gene>
<evidence type="ECO:0000256" key="2">
    <source>
        <dbReference type="ARBA" id="ARBA00022771"/>
    </source>
</evidence>
<evidence type="ECO:0000256" key="6">
    <source>
        <dbReference type="SAM" id="MobiDB-lite"/>
    </source>
</evidence>
<dbReference type="PANTHER" id="PTHR24103">
    <property type="entry name" value="E3 UBIQUITIN-PROTEIN LIGASE TRIM"/>
    <property type="match status" value="1"/>
</dbReference>
<protein>
    <recommendedName>
        <fullName evidence="7">RING-type domain-containing protein</fullName>
    </recommendedName>
</protein>
<dbReference type="SMART" id="SM00184">
    <property type="entry name" value="RING"/>
    <property type="match status" value="1"/>
</dbReference>
<dbReference type="InterPro" id="IPR027370">
    <property type="entry name" value="Znf-RING_euk"/>
</dbReference>
<accession>A0A8D3BEB5</accession>
<keyword evidence="3" id="KW-0862">Zinc</keyword>
<feature type="domain" description="RING-type" evidence="7">
    <location>
        <begin position="14"/>
        <end position="54"/>
    </location>
</feature>
<evidence type="ECO:0000256" key="3">
    <source>
        <dbReference type="ARBA" id="ARBA00022833"/>
    </source>
</evidence>